<keyword evidence="2" id="KW-0812">Transmembrane</keyword>
<evidence type="ECO:0000256" key="2">
    <source>
        <dbReference type="SAM" id="Phobius"/>
    </source>
</evidence>
<dbReference type="AlphaFoldDB" id="A0A7N2L7J5"/>
<evidence type="ECO:0000256" key="1">
    <source>
        <dbReference type="SAM" id="MobiDB-lite"/>
    </source>
</evidence>
<keyword evidence="2" id="KW-0472">Membrane</keyword>
<name>A0A7N2L7J5_QUELO</name>
<protein>
    <submittedName>
        <fullName evidence="3">Uncharacterized protein</fullName>
    </submittedName>
</protein>
<feature type="region of interest" description="Disordered" evidence="1">
    <location>
        <begin position="1"/>
        <end position="22"/>
    </location>
</feature>
<feature type="transmembrane region" description="Helical" evidence="2">
    <location>
        <begin position="45"/>
        <end position="69"/>
    </location>
</feature>
<dbReference type="InParanoid" id="A0A7N2L7J5"/>
<dbReference type="Gramene" id="QL03p052184:mrna">
    <property type="protein sequence ID" value="QL03p052184:mrna"/>
    <property type="gene ID" value="QL03p052184"/>
</dbReference>
<accession>A0A7N2L7J5</accession>
<evidence type="ECO:0000313" key="4">
    <source>
        <dbReference type="Proteomes" id="UP000594261"/>
    </source>
</evidence>
<sequence length="70" mass="7391">MPQISSSASNIQNPRVQSPSSASCTAMCGLKFLAVDPHATSGASILIHSLLYFGLICIFLLAVKVHLYLG</sequence>
<dbReference type="InterPro" id="IPR021775">
    <property type="entry name" value="DUF3339"/>
</dbReference>
<proteinExistence type="predicted"/>
<reference evidence="3 4" key="1">
    <citation type="journal article" date="2016" name="G3 (Bethesda)">
        <title>First Draft Assembly and Annotation of the Genome of a California Endemic Oak Quercus lobata Nee (Fagaceae).</title>
        <authorList>
            <person name="Sork V.L."/>
            <person name="Fitz-Gibbon S.T."/>
            <person name="Puiu D."/>
            <person name="Crepeau M."/>
            <person name="Gugger P.F."/>
            <person name="Sherman R."/>
            <person name="Stevens K."/>
            <person name="Langley C.H."/>
            <person name="Pellegrini M."/>
            <person name="Salzberg S.L."/>
        </authorList>
    </citation>
    <scope>NUCLEOTIDE SEQUENCE [LARGE SCALE GENOMIC DNA]</scope>
    <source>
        <strain evidence="3 4">cv. SW786</strain>
    </source>
</reference>
<keyword evidence="4" id="KW-1185">Reference proteome</keyword>
<evidence type="ECO:0000313" key="3">
    <source>
        <dbReference type="EnsemblPlants" id="QL03p052184:mrna"/>
    </source>
</evidence>
<keyword evidence="2" id="KW-1133">Transmembrane helix</keyword>
<dbReference type="EMBL" id="LRBV02000003">
    <property type="status" value="NOT_ANNOTATED_CDS"/>
    <property type="molecule type" value="Genomic_DNA"/>
</dbReference>
<organism evidence="3 4">
    <name type="scientific">Quercus lobata</name>
    <name type="common">Valley oak</name>
    <dbReference type="NCBI Taxonomy" id="97700"/>
    <lineage>
        <taxon>Eukaryota</taxon>
        <taxon>Viridiplantae</taxon>
        <taxon>Streptophyta</taxon>
        <taxon>Embryophyta</taxon>
        <taxon>Tracheophyta</taxon>
        <taxon>Spermatophyta</taxon>
        <taxon>Magnoliopsida</taxon>
        <taxon>eudicotyledons</taxon>
        <taxon>Gunneridae</taxon>
        <taxon>Pentapetalae</taxon>
        <taxon>rosids</taxon>
        <taxon>fabids</taxon>
        <taxon>Fagales</taxon>
        <taxon>Fagaceae</taxon>
        <taxon>Quercus</taxon>
    </lineage>
</organism>
<dbReference type="EnsemblPlants" id="QL03p052184:mrna">
    <property type="protein sequence ID" value="QL03p052184:mrna"/>
    <property type="gene ID" value="QL03p052184"/>
</dbReference>
<dbReference type="Proteomes" id="UP000594261">
    <property type="component" value="Chromosome 3"/>
</dbReference>
<dbReference type="Pfam" id="PF11820">
    <property type="entry name" value="DUF3339"/>
    <property type="match status" value="1"/>
</dbReference>
<reference evidence="3" key="2">
    <citation type="submission" date="2021-01" db="UniProtKB">
        <authorList>
            <consortium name="EnsemblPlants"/>
        </authorList>
    </citation>
    <scope>IDENTIFICATION</scope>
</reference>